<sequence>MRQVVAQMDQRGHQPVDEHQLVAGAGTRGPLSGPASHNMTATLEPGLPRHRHLLDQKDEMTLRDPHEHPMRQHRPIHHDHHSRITPSARQDASPAITHQLVTGPIARLKETVPPE</sequence>
<name>A0ABN4VBE3_9ACTN</name>
<dbReference type="Proteomes" id="UP000187191">
    <property type="component" value="Chromosome"/>
</dbReference>
<evidence type="ECO:0000313" key="2">
    <source>
        <dbReference type="EMBL" id="APY84576.1"/>
    </source>
</evidence>
<evidence type="ECO:0000256" key="1">
    <source>
        <dbReference type="SAM" id="MobiDB-lite"/>
    </source>
</evidence>
<feature type="region of interest" description="Disordered" evidence="1">
    <location>
        <begin position="66"/>
        <end position="115"/>
    </location>
</feature>
<feature type="compositionally biased region" description="Basic residues" evidence="1">
    <location>
        <begin position="71"/>
        <end position="83"/>
    </location>
</feature>
<evidence type="ECO:0000313" key="3">
    <source>
        <dbReference type="Proteomes" id="UP000187191"/>
    </source>
</evidence>
<accession>A0ABN4VBE3</accession>
<gene>
    <name evidence="2" type="ORF">A7J05_01250</name>
</gene>
<reference evidence="2 3" key="1">
    <citation type="submission" date="2016-05" db="EMBL/GenBank/DDBJ databases">
        <authorList>
            <person name="Gu J."/>
        </authorList>
    </citation>
    <scope>NUCLEOTIDE SEQUENCE [LARGE SCALE GENOMIC DNA]</scope>
    <source>
        <strain evidence="2 3">ACCC40021</strain>
    </source>
</reference>
<feature type="compositionally biased region" description="Basic and acidic residues" evidence="1">
    <location>
        <begin position="10"/>
        <end position="20"/>
    </location>
</feature>
<protein>
    <submittedName>
        <fullName evidence="2">Uncharacterized protein</fullName>
    </submittedName>
</protein>
<feature type="region of interest" description="Disordered" evidence="1">
    <location>
        <begin position="1"/>
        <end position="48"/>
    </location>
</feature>
<proteinExistence type="predicted"/>
<dbReference type="EMBL" id="CP015588">
    <property type="protein sequence ID" value="APY84576.1"/>
    <property type="molecule type" value="Genomic_DNA"/>
</dbReference>
<organism evidence="2 3">
    <name type="scientific">Streptomyces alfalfae</name>
    <dbReference type="NCBI Taxonomy" id="1642299"/>
    <lineage>
        <taxon>Bacteria</taxon>
        <taxon>Bacillati</taxon>
        <taxon>Actinomycetota</taxon>
        <taxon>Actinomycetes</taxon>
        <taxon>Kitasatosporales</taxon>
        <taxon>Streptomycetaceae</taxon>
        <taxon>Streptomyces</taxon>
    </lineage>
</organism>
<keyword evidence="3" id="KW-1185">Reference proteome</keyword>